<comment type="caution">
    <text evidence="2">The sequence shown here is derived from an EMBL/GenBank/DDBJ whole genome shotgun (WGS) entry which is preliminary data.</text>
</comment>
<gene>
    <name evidence="2" type="ORF">J2S17_003128</name>
</gene>
<evidence type="ECO:0000313" key="3">
    <source>
        <dbReference type="Proteomes" id="UP001238088"/>
    </source>
</evidence>
<name>A0ABU0AJ01_9BACI</name>
<accession>A0ABU0AJ01</accession>
<dbReference type="Proteomes" id="UP001238088">
    <property type="component" value="Unassembled WGS sequence"/>
</dbReference>
<sequence length="226" mass="25740">MLILIEQVNIHLFFILTVVLDCYFYWLVQMNLLNSNDVSIKKEIPLWGLPIIEDLATEDVSFTYQLSEPSENETIFFNELSNEVFSEAAATSCRQLDPLECPAHEEDEILSMDSWEEKPATVNVDKHLSINATTRISDEVLGLQKWVVEIVGEEQGYLHVSDGTSRVWVHAGAYESINKGDILSLTVDCQENNILVLDIEILQTISTDFIIIDEEYYASEDFIQIA</sequence>
<protein>
    <submittedName>
        <fullName evidence="2">Uncharacterized protein</fullName>
    </submittedName>
</protein>
<dbReference type="RefSeq" id="WP_307476259.1">
    <property type="nucleotide sequence ID" value="NZ_JAUSUB010000013.1"/>
</dbReference>
<keyword evidence="3" id="KW-1185">Reference proteome</keyword>
<organism evidence="2 3">
    <name type="scientific">Cytobacillus purgationiresistens</name>
    <dbReference type="NCBI Taxonomy" id="863449"/>
    <lineage>
        <taxon>Bacteria</taxon>
        <taxon>Bacillati</taxon>
        <taxon>Bacillota</taxon>
        <taxon>Bacilli</taxon>
        <taxon>Bacillales</taxon>
        <taxon>Bacillaceae</taxon>
        <taxon>Cytobacillus</taxon>
    </lineage>
</organism>
<keyword evidence="1" id="KW-1133">Transmembrane helix</keyword>
<proteinExistence type="predicted"/>
<evidence type="ECO:0000313" key="2">
    <source>
        <dbReference type="EMBL" id="MDQ0271240.1"/>
    </source>
</evidence>
<keyword evidence="1" id="KW-0472">Membrane</keyword>
<dbReference type="EMBL" id="JAUSUB010000013">
    <property type="protein sequence ID" value="MDQ0271240.1"/>
    <property type="molecule type" value="Genomic_DNA"/>
</dbReference>
<feature type="transmembrane region" description="Helical" evidence="1">
    <location>
        <begin position="12"/>
        <end position="28"/>
    </location>
</feature>
<reference evidence="2 3" key="1">
    <citation type="submission" date="2023-07" db="EMBL/GenBank/DDBJ databases">
        <title>Genomic Encyclopedia of Type Strains, Phase IV (KMG-IV): sequencing the most valuable type-strain genomes for metagenomic binning, comparative biology and taxonomic classification.</title>
        <authorList>
            <person name="Goeker M."/>
        </authorList>
    </citation>
    <scope>NUCLEOTIDE SEQUENCE [LARGE SCALE GENOMIC DNA]</scope>
    <source>
        <strain evidence="2 3">DSM 23494</strain>
    </source>
</reference>
<keyword evidence="1" id="KW-0812">Transmembrane</keyword>
<evidence type="ECO:0000256" key="1">
    <source>
        <dbReference type="SAM" id="Phobius"/>
    </source>
</evidence>